<keyword evidence="8" id="KW-1003">Cell membrane</keyword>
<dbReference type="PANTHER" id="PTHR46382:SF1">
    <property type="entry name" value="PHOSPHATIDATE CYTIDYLYLTRANSFERASE"/>
    <property type="match status" value="1"/>
</dbReference>
<dbReference type="PANTHER" id="PTHR46382">
    <property type="entry name" value="PHOSPHATIDATE CYTIDYLYLTRANSFERASE"/>
    <property type="match status" value="1"/>
</dbReference>
<dbReference type="InParanoid" id="A0A420WKR0"/>
<dbReference type="GO" id="GO:0005886">
    <property type="term" value="C:plasma membrane"/>
    <property type="evidence" value="ECO:0007669"/>
    <property type="project" value="UniProtKB-SubCell"/>
</dbReference>
<feature type="transmembrane region" description="Helical" evidence="19">
    <location>
        <begin position="258"/>
        <end position="276"/>
    </location>
</feature>
<evidence type="ECO:0000256" key="15">
    <source>
        <dbReference type="ARBA" id="ARBA00023136"/>
    </source>
</evidence>
<evidence type="ECO:0000256" key="13">
    <source>
        <dbReference type="ARBA" id="ARBA00022989"/>
    </source>
</evidence>
<keyword evidence="10 18" id="KW-0808">Transferase</keyword>
<dbReference type="FunCoup" id="A0A420WKR0">
    <property type="interactions" value="411"/>
</dbReference>
<dbReference type="InterPro" id="IPR000374">
    <property type="entry name" value="PC_trans"/>
</dbReference>
<name>A0A420WKR0_9PROT</name>
<keyword evidence="16" id="KW-0594">Phospholipid biosynthesis</keyword>
<keyword evidence="21" id="KW-1185">Reference proteome</keyword>
<dbReference type="GO" id="GO:0016024">
    <property type="term" value="P:CDP-diacylglycerol biosynthetic process"/>
    <property type="evidence" value="ECO:0007669"/>
    <property type="project" value="UniProtKB-UniPathway"/>
</dbReference>
<protein>
    <recommendedName>
        <fullName evidence="7 18">Phosphatidate cytidylyltransferase</fullName>
        <ecNumber evidence="6 18">2.7.7.41</ecNumber>
    </recommendedName>
</protein>
<dbReference type="OrthoDB" id="9799199at2"/>
<evidence type="ECO:0000256" key="7">
    <source>
        <dbReference type="ARBA" id="ARBA00019373"/>
    </source>
</evidence>
<dbReference type="RefSeq" id="WP_121099392.1">
    <property type="nucleotide sequence ID" value="NZ_RBII01000001.1"/>
</dbReference>
<keyword evidence="13 19" id="KW-1133">Transmembrane helix</keyword>
<evidence type="ECO:0000256" key="2">
    <source>
        <dbReference type="ARBA" id="ARBA00004651"/>
    </source>
</evidence>
<keyword evidence="14" id="KW-0443">Lipid metabolism</keyword>
<comment type="catalytic activity">
    <reaction evidence="1 18">
        <text>a 1,2-diacyl-sn-glycero-3-phosphate + CTP + H(+) = a CDP-1,2-diacyl-sn-glycerol + diphosphate</text>
        <dbReference type="Rhea" id="RHEA:16229"/>
        <dbReference type="ChEBI" id="CHEBI:15378"/>
        <dbReference type="ChEBI" id="CHEBI:33019"/>
        <dbReference type="ChEBI" id="CHEBI:37563"/>
        <dbReference type="ChEBI" id="CHEBI:58332"/>
        <dbReference type="ChEBI" id="CHEBI:58608"/>
        <dbReference type="EC" id="2.7.7.41"/>
    </reaction>
</comment>
<evidence type="ECO:0000256" key="14">
    <source>
        <dbReference type="ARBA" id="ARBA00023098"/>
    </source>
</evidence>
<comment type="subcellular location">
    <subcellularLocation>
        <location evidence="2">Cell membrane</location>
        <topology evidence="2">Multi-pass membrane protein</topology>
    </subcellularLocation>
</comment>
<evidence type="ECO:0000256" key="18">
    <source>
        <dbReference type="RuleBase" id="RU003938"/>
    </source>
</evidence>
<evidence type="ECO:0000256" key="5">
    <source>
        <dbReference type="ARBA" id="ARBA00010185"/>
    </source>
</evidence>
<proteinExistence type="inferred from homology"/>
<feature type="transmembrane region" description="Helical" evidence="19">
    <location>
        <begin position="144"/>
        <end position="163"/>
    </location>
</feature>
<evidence type="ECO:0000256" key="16">
    <source>
        <dbReference type="ARBA" id="ARBA00023209"/>
    </source>
</evidence>
<evidence type="ECO:0000256" key="1">
    <source>
        <dbReference type="ARBA" id="ARBA00001698"/>
    </source>
</evidence>
<evidence type="ECO:0000313" key="20">
    <source>
        <dbReference type="EMBL" id="RKQ71631.1"/>
    </source>
</evidence>
<comment type="pathway">
    <text evidence="3 18">Phospholipid metabolism; CDP-diacylglycerol biosynthesis; CDP-diacylglycerol from sn-glycerol 3-phosphate: step 3/3.</text>
</comment>
<evidence type="ECO:0000256" key="12">
    <source>
        <dbReference type="ARBA" id="ARBA00022695"/>
    </source>
</evidence>
<evidence type="ECO:0000256" key="8">
    <source>
        <dbReference type="ARBA" id="ARBA00022475"/>
    </source>
</evidence>
<evidence type="ECO:0000256" key="17">
    <source>
        <dbReference type="ARBA" id="ARBA00023264"/>
    </source>
</evidence>
<keyword evidence="17" id="KW-1208">Phospholipid metabolism</keyword>
<dbReference type="EMBL" id="RBII01000001">
    <property type="protein sequence ID" value="RKQ71631.1"/>
    <property type="molecule type" value="Genomic_DNA"/>
</dbReference>
<keyword evidence="9" id="KW-0444">Lipid biosynthesis</keyword>
<accession>A0A420WKR0</accession>
<keyword evidence="15 19" id="KW-0472">Membrane</keyword>
<evidence type="ECO:0000256" key="6">
    <source>
        <dbReference type="ARBA" id="ARBA00012487"/>
    </source>
</evidence>
<dbReference type="EC" id="2.7.7.41" evidence="6 18"/>
<comment type="pathway">
    <text evidence="4">Lipid metabolism.</text>
</comment>
<evidence type="ECO:0000256" key="4">
    <source>
        <dbReference type="ARBA" id="ARBA00005189"/>
    </source>
</evidence>
<gene>
    <name evidence="20" type="ORF">DES40_0958</name>
</gene>
<evidence type="ECO:0000256" key="9">
    <source>
        <dbReference type="ARBA" id="ARBA00022516"/>
    </source>
</evidence>
<organism evidence="20 21">
    <name type="scientific">Litorimonas taeanensis</name>
    <dbReference type="NCBI Taxonomy" id="568099"/>
    <lineage>
        <taxon>Bacteria</taxon>
        <taxon>Pseudomonadati</taxon>
        <taxon>Pseudomonadota</taxon>
        <taxon>Alphaproteobacteria</taxon>
        <taxon>Maricaulales</taxon>
        <taxon>Robiginitomaculaceae</taxon>
    </lineage>
</organism>
<evidence type="ECO:0000256" key="11">
    <source>
        <dbReference type="ARBA" id="ARBA00022692"/>
    </source>
</evidence>
<sequence length="278" mass="30131">MDAETTPAPRKPWKNLGVRFASALILFLICVAPFYFGGWLWAAFVVLFSARMSYEWVRMSDKNPTRIAYLFPVLAMAIGGIYAVQGLWVYAGLTVIIAAILGLADRMRRGGGLWAGLGLLYILIPGLTIIGLRGNAVGFDTAGFQTLLYIILIVVAADVGAYFGGSYFQGPKLSPKLSPNKTWSGFFSGLIFAIIIGGIVTNFEFSSFWHGVLMGIPVVLLSVAGDLLESGLKRKLQVKDTGDLIPGHGGLLDRFDSLMMAAVGFTLIIWLFPAAWPL</sequence>
<feature type="transmembrane region" description="Helical" evidence="19">
    <location>
        <begin position="207"/>
        <end position="228"/>
    </location>
</feature>
<dbReference type="Proteomes" id="UP000282211">
    <property type="component" value="Unassembled WGS sequence"/>
</dbReference>
<dbReference type="AlphaFoldDB" id="A0A420WKR0"/>
<feature type="transmembrane region" description="Helical" evidence="19">
    <location>
        <begin position="111"/>
        <end position="132"/>
    </location>
</feature>
<dbReference type="GO" id="GO:0004605">
    <property type="term" value="F:phosphatidate cytidylyltransferase activity"/>
    <property type="evidence" value="ECO:0007669"/>
    <property type="project" value="UniProtKB-EC"/>
</dbReference>
<evidence type="ECO:0000256" key="10">
    <source>
        <dbReference type="ARBA" id="ARBA00022679"/>
    </source>
</evidence>
<comment type="caution">
    <text evidence="20">The sequence shown here is derived from an EMBL/GenBank/DDBJ whole genome shotgun (WGS) entry which is preliminary data.</text>
</comment>
<keyword evidence="12 18" id="KW-0548">Nucleotidyltransferase</keyword>
<evidence type="ECO:0000256" key="19">
    <source>
        <dbReference type="SAM" id="Phobius"/>
    </source>
</evidence>
<evidence type="ECO:0000256" key="3">
    <source>
        <dbReference type="ARBA" id="ARBA00005119"/>
    </source>
</evidence>
<feature type="transmembrane region" description="Helical" evidence="19">
    <location>
        <begin position="20"/>
        <end position="47"/>
    </location>
</feature>
<keyword evidence="11 18" id="KW-0812">Transmembrane</keyword>
<dbReference type="Pfam" id="PF01148">
    <property type="entry name" value="CTP_transf_1"/>
    <property type="match status" value="1"/>
</dbReference>
<comment type="similarity">
    <text evidence="5 18">Belongs to the CDS family.</text>
</comment>
<reference evidence="20 21" key="1">
    <citation type="submission" date="2018-10" db="EMBL/GenBank/DDBJ databases">
        <title>Genomic Encyclopedia of Type Strains, Phase IV (KMG-IV): sequencing the most valuable type-strain genomes for metagenomic binning, comparative biology and taxonomic classification.</title>
        <authorList>
            <person name="Goeker M."/>
        </authorList>
    </citation>
    <scope>NUCLEOTIDE SEQUENCE [LARGE SCALE GENOMIC DNA]</scope>
    <source>
        <strain evidence="20 21">DSM 22008</strain>
    </source>
</reference>
<dbReference type="UniPathway" id="UPA00557">
    <property type="reaction ID" value="UER00614"/>
</dbReference>
<evidence type="ECO:0000313" key="21">
    <source>
        <dbReference type="Proteomes" id="UP000282211"/>
    </source>
</evidence>
<dbReference type="PROSITE" id="PS01315">
    <property type="entry name" value="CDS"/>
    <property type="match status" value="1"/>
</dbReference>
<feature type="transmembrane region" description="Helical" evidence="19">
    <location>
        <begin position="88"/>
        <end position="104"/>
    </location>
</feature>
<feature type="transmembrane region" description="Helical" evidence="19">
    <location>
        <begin position="183"/>
        <end position="201"/>
    </location>
</feature>